<evidence type="ECO:0008006" key="9">
    <source>
        <dbReference type="Google" id="ProtNLM"/>
    </source>
</evidence>
<accession>A0AAQ4FM53</accession>
<dbReference type="PANTHER" id="PTHR21421:SF29">
    <property type="entry name" value="GUSTATORY RECEPTOR 5A FOR TREHALOSE-RELATED"/>
    <property type="match status" value="1"/>
</dbReference>
<comment type="caution">
    <text evidence="7">The sequence shown here is derived from an EMBL/GenBank/DDBJ whole genome shotgun (WGS) entry which is preliminary data.</text>
</comment>
<evidence type="ECO:0000256" key="6">
    <source>
        <dbReference type="SAM" id="Phobius"/>
    </source>
</evidence>
<keyword evidence="3 6" id="KW-1133">Transmembrane helix</keyword>
<dbReference type="EMBL" id="JARKHS020001704">
    <property type="protein sequence ID" value="KAK8787562.1"/>
    <property type="molecule type" value="Genomic_DNA"/>
</dbReference>
<evidence type="ECO:0000313" key="7">
    <source>
        <dbReference type="EMBL" id="KAK8787562.1"/>
    </source>
</evidence>
<protein>
    <recommendedName>
        <fullName evidence="9">Gustatory receptor</fullName>
    </recommendedName>
</protein>
<feature type="transmembrane region" description="Helical" evidence="6">
    <location>
        <begin position="149"/>
        <end position="174"/>
    </location>
</feature>
<gene>
    <name evidence="7" type="ORF">V5799_022662</name>
</gene>
<feature type="transmembrane region" description="Helical" evidence="6">
    <location>
        <begin position="36"/>
        <end position="63"/>
    </location>
</feature>
<reference evidence="7 8" key="1">
    <citation type="journal article" date="2023" name="Arcadia Sci">
        <title>De novo assembly of a long-read Amblyomma americanum tick genome.</title>
        <authorList>
            <person name="Chou S."/>
            <person name="Poskanzer K.E."/>
            <person name="Rollins M."/>
            <person name="Thuy-Boun P.S."/>
        </authorList>
    </citation>
    <scope>NUCLEOTIDE SEQUENCE [LARGE SCALE GENOMIC DNA]</scope>
    <source>
        <strain evidence="7">F_SG_1</strain>
        <tissue evidence="7">Salivary glands</tissue>
    </source>
</reference>
<keyword evidence="8" id="KW-1185">Reference proteome</keyword>
<evidence type="ECO:0000256" key="5">
    <source>
        <dbReference type="ARBA" id="ARBA00023170"/>
    </source>
</evidence>
<dbReference type="GO" id="GO:0038023">
    <property type="term" value="F:signaling receptor activity"/>
    <property type="evidence" value="ECO:0007669"/>
    <property type="project" value="UniProtKB-ARBA"/>
</dbReference>
<feature type="transmembrane region" description="Helical" evidence="6">
    <location>
        <begin position="229"/>
        <end position="250"/>
    </location>
</feature>
<evidence type="ECO:0000256" key="1">
    <source>
        <dbReference type="ARBA" id="ARBA00004141"/>
    </source>
</evidence>
<dbReference type="Proteomes" id="UP001321473">
    <property type="component" value="Unassembled WGS sequence"/>
</dbReference>
<evidence type="ECO:0000313" key="8">
    <source>
        <dbReference type="Proteomes" id="UP001321473"/>
    </source>
</evidence>
<sequence>MMKRFRKYIIICRLFGCLFIDGIWDRSLKKARVRMIGIYTLCTVAWILLSLAVSIILIGKLFLVSNIAQSFTKSLLFIVNSVVTTRIILNFGCMVRGSSRLRDSADKWRTQARKFLSMLALLVSYGLIIRVPVASLIQGEEKWWRLGAMIANIFTAFVLLFYDCIVYIVLSCCLDVLADYMRALVATLSGKDSRMGPYLQTRHEIEKVRLSVSTIKSLKRSINEMWHPALAVWAACLILIVCITLYAIVAGDFVHPDVWLPMAYSVHASISFADIAILSQALSDEAQYLHDTIDPEAMCLTGAGFFRLNKALLVS</sequence>
<dbReference type="AlphaFoldDB" id="A0AAQ4FM53"/>
<evidence type="ECO:0000256" key="2">
    <source>
        <dbReference type="ARBA" id="ARBA00022692"/>
    </source>
</evidence>
<evidence type="ECO:0000256" key="4">
    <source>
        <dbReference type="ARBA" id="ARBA00023136"/>
    </source>
</evidence>
<dbReference type="GO" id="GO:0007606">
    <property type="term" value="P:sensory perception of chemical stimulus"/>
    <property type="evidence" value="ECO:0007669"/>
    <property type="project" value="TreeGrafter"/>
</dbReference>
<feature type="transmembrane region" description="Helical" evidence="6">
    <location>
        <begin position="115"/>
        <end position="137"/>
    </location>
</feature>
<evidence type="ECO:0000256" key="3">
    <source>
        <dbReference type="ARBA" id="ARBA00022989"/>
    </source>
</evidence>
<feature type="transmembrane region" description="Helical" evidence="6">
    <location>
        <begin position="75"/>
        <end position="95"/>
    </location>
</feature>
<dbReference type="PANTHER" id="PTHR21421">
    <property type="entry name" value="GUSTATORY RECEPTOR"/>
    <property type="match status" value="1"/>
</dbReference>
<comment type="subcellular location">
    <subcellularLocation>
        <location evidence="1">Membrane</location>
        <topology evidence="1">Multi-pass membrane protein</topology>
    </subcellularLocation>
</comment>
<proteinExistence type="predicted"/>
<keyword evidence="5" id="KW-0675">Receptor</keyword>
<keyword evidence="4 6" id="KW-0472">Membrane</keyword>
<dbReference type="GO" id="GO:0051606">
    <property type="term" value="P:detection of stimulus"/>
    <property type="evidence" value="ECO:0007669"/>
    <property type="project" value="UniProtKB-ARBA"/>
</dbReference>
<dbReference type="GO" id="GO:0016020">
    <property type="term" value="C:membrane"/>
    <property type="evidence" value="ECO:0007669"/>
    <property type="project" value="UniProtKB-SubCell"/>
</dbReference>
<organism evidence="7 8">
    <name type="scientific">Amblyomma americanum</name>
    <name type="common">Lone star tick</name>
    <dbReference type="NCBI Taxonomy" id="6943"/>
    <lineage>
        <taxon>Eukaryota</taxon>
        <taxon>Metazoa</taxon>
        <taxon>Ecdysozoa</taxon>
        <taxon>Arthropoda</taxon>
        <taxon>Chelicerata</taxon>
        <taxon>Arachnida</taxon>
        <taxon>Acari</taxon>
        <taxon>Parasitiformes</taxon>
        <taxon>Ixodida</taxon>
        <taxon>Ixodoidea</taxon>
        <taxon>Ixodidae</taxon>
        <taxon>Amblyomminae</taxon>
        <taxon>Amblyomma</taxon>
    </lineage>
</organism>
<feature type="non-terminal residue" evidence="7">
    <location>
        <position position="315"/>
    </location>
</feature>
<name>A0AAQ4FM53_AMBAM</name>
<keyword evidence="2 6" id="KW-0812">Transmembrane</keyword>